<comment type="similarity">
    <text evidence="1">Belongs to the UPF0065 (bug) family.</text>
</comment>
<evidence type="ECO:0000313" key="2">
    <source>
        <dbReference type="EMBL" id="OWS70979.1"/>
    </source>
</evidence>
<sequence>MRHLMITLTQSLAKGLFGLSVIYLLQSPVLAQTVTKLIVPTAPGGGTDALFRVVSKDAQRFIGGPISIQNVAGAGGTIGLAQVINSVPDGYTLAGVWPAPVTVVPQTSKVPYTPSDYIPVIQLSTAPYIFCVRPDFPANDGKALMEELRKNPKKYTYGTDGLGGPAQLAAERIFRTQNIQTVDVPYKGAGETIIGFLSNQIDIYVGSIPPVLQHANVGKAKCLLVSSVNRNAQFPNASSLKDIGLAKEETLLWRVILAPKDTKPERINQIVQAYSKAMKEPDTLRYLDESGESSAVLTGKELQEKLTQEYAAFSQILKSLNLAK</sequence>
<name>A0A254PWP3_9BURK</name>
<proteinExistence type="inferred from homology"/>
<comment type="caution">
    <text evidence="2">The sequence shown here is derived from an EMBL/GenBank/DDBJ whole genome shotgun (WGS) entry which is preliminary data.</text>
</comment>
<gene>
    <name evidence="2" type="ORF">CBI31_01700</name>
</gene>
<protein>
    <recommendedName>
        <fullName evidence="4">Tripartite tricarboxylate transporter substrate binding protein</fullName>
    </recommendedName>
</protein>
<dbReference type="OrthoDB" id="5171643at2"/>
<dbReference type="Pfam" id="PF03401">
    <property type="entry name" value="TctC"/>
    <property type="match status" value="1"/>
</dbReference>
<dbReference type="Proteomes" id="UP000197528">
    <property type="component" value="Unassembled WGS sequence"/>
</dbReference>
<dbReference type="PANTHER" id="PTHR42928:SF5">
    <property type="entry name" value="BLR1237 PROTEIN"/>
    <property type="match status" value="1"/>
</dbReference>
<dbReference type="CDD" id="cd07012">
    <property type="entry name" value="PBP2_Bug_TTT"/>
    <property type="match status" value="1"/>
</dbReference>
<reference evidence="2 3" key="1">
    <citation type="submission" date="2017-05" db="EMBL/GenBank/DDBJ databases">
        <title>Genome of Polynucleobacter sp. MWH-Feld-100.</title>
        <authorList>
            <person name="Hahn M.W."/>
        </authorList>
    </citation>
    <scope>NUCLEOTIDE SEQUENCE [LARGE SCALE GENOMIC DNA]</scope>
    <source>
        <strain evidence="2 3">MWH-Feld-100</strain>
    </source>
</reference>
<organism evidence="2 3">
    <name type="scientific">Polynucleobacter campilacus</name>
    <dbReference type="NCBI Taxonomy" id="1743163"/>
    <lineage>
        <taxon>Bacteria</taxon>
        <taxon>Pseudomonadati</taxon>
        <taxon>Pseudomonadota</taxon>
        <taxon>Betaproteobacteria</taxon>
        <taxon>Burkholderiales</taxon>
        <taxon>Burkholderiaceae</taxon>
        <taxon>Polynucleobacter</taxon>
    </lineage>
</organism>
<dbReference type="AlphaFoldDB" id="A0A254PWP3"/>
<dbReference type="PIRSF" id="PIRSF017082">
    <property type="entry name" value="YflP"/>
    <property type="match status" value="1"/>
</dbReference>
<dbReference type="EMBL" id="NGUP01000001">
    <property type="protein sequence ID" value="OWS70979.1"/>
    <property type="molecule type" value="Genomic_DNA"/>
</dbReference>
<dbReference type="InterPro" id="IPR042100">
    <property type="entry name" value="Bug_dom1"/>
</dbReference>
<dbReference type="Gene3D" id="3.40.190.150">
    <property type="entry name" value="Bordetella uptake gene, domain 1"/>
    <property type="match status" value="1"/>
</dbReference>
<dbReference type="InterPro" id="IPR005064">
    <property type="entry name" value="BUG"/>
</dbReference>
<evidence type="ECO:0000313" key="3">
    <source>
        <dbReference type="Proteomes" id="UP000197528"/>
    </source>
</evidence>
<evidence type="ECO:0000256" key="1">
    <source>
        <dbReference type="ARBA" id="ARBA00006987"/>
    </source>
</evidence>
<keyword evidence="3" id="KW-1185">Reference proteome</keyword>
<dbReference type="PANTHER" id="PTHR42928">
    <property type="entry name" value="TRICARBOXYLATE-BINDING PROTEIN"/>
    <property type="match status" value="1"/>
</dbReference>
<accession>A0A254PWP3</accession>
<dbReference type="Gene3D" id="3.40.190.10">
    <property type="entry name" value="Periplasmic binding protein-like II"/>
    <property type="match status" value="1"/>
</dbReference>
<dbReference type="RefSeq" id="WP_088524684.1">
    <property type="nucleotide sequence ID" value="NZ_NGUP01000001.1"/>
</dbReference>
<evidence type="ECO:0008006" key="4">
    <source>
        <dbReference type="Google" id="ProtNLM"/>
    </source>
</evidence>
<dbReference type="SUPFAM" id="SSF53850">
    <property type="entry name" value="Periplasmic binding protein-like II"/>
    <property type="match status" value="1"/>
</dbReference>